<dbReference type="Pfam" id="PF00440">
    <property type="entry name" value="TetR_N"/>
    <property type="match status" value="1"/>
</dbReference>
<protein>
    <recommendedName>
        <fullName evidence="7">HTH tetR-type domain-containing protein</fullName>
    </recommendedName>
</protein>
<dbReference type="InterPro" id="IPR001647">
    <property type="entry name" value="HTH_TetR"/>
</dbReference>
<dbReference type="Pfam" id="PF13977">
    <property type="entry name" value="TetR_C_6"/>
    <property type="match status" value="1"/>
</dbReference>
<dbReference type="InterPro" id="IPR039538">
    <property type="entry name" value="BetI_C"/>
</dbReference>
<dbReference type="EMBL" id="AP027734">
    <property type="protein sequence ID" value="BDZ55075.1"/>
    <property type="molecule type" value="Genomic_DNA"/>
</dbReference>
<dbReference type="PROSITE" id="PS50977">
    <property type="entry name" value="HTH_TETR_2"/>
    <property type="match status" value="1"/>
</dbReference>
<feature type="compositionally biased region" description="Basic residues" evidence="6">
    <location>
        <begin position="232"/>
        <end position="248"/>
    </location>
</feature>
<feature type="domain" description="HTH tetR-type" evidence="7">
    <location>
        <begin position="8"/>
        <end position="68"/>
    </location>
</feature>
<dbReference type="SUPFAM" id="SSF46689">
    <property type="entry name" value="Homeodomain-like"/>
    <property type="match status" value="1"/>
</dbReference>
<feature type="DNA-binding region" description="H-T-H motif" evidence="5">
    <location>
        <begin position="31"/>
        <end position="50"/>
    </location>
</feature>
<evidence type="ECO:0000256" key="6">
    <source>
        <dbReference type="SAM" id="MobiDB-lite"/>
    </source>
</evidence>
<dbReference type="Proteomes" id="UP001321477">
    <property type="component" value="Chromosome"/>
</dbReference>
<evidence type="ECO:0000313" key="9">
    <source>
        <dbReference type="Proteomes" id="UP001321477"/>
    </source>
</evidence>
<dbReference type="SUPFAM" id="SSF48498">
    <property type="entry name" value="Tetracyclin repressor-like, C-terminal domain"/>
    <property type="match status" value="1"/>
</dbReference>
<dbReference type="PANTHER" id="PTHR30055:SF228">
    <property type="entry name" value="TRANSCRIPTIONAL REGULATOR-RELATED"/>
    <property type="match status" value="1"/>
</dbReference>
<evidence type="ECO:0000259" key="7">
    <source>
        <dbReference type="PROSITE" id="PS50977"/>
    </source>
</evidence>
<proteinExistence type="predicted"/>
<evidence type="ECO:0000313" key="8">
    <source>
        <dbReference type="EMBL" id="BDZ55075.1"/>
    </source>
</evidence>
<evidence type="ECO:0000256" key="2">
    <source>
        <dbReference type="ARBA" id="ARBA00023015"/>
    </source>
</evidence>
<dbReference type="InterPro" id="IPR009057">
    <property type="entry name" value="Homeodomain-like_sf"/>
</dbReference>
<keyword evidence="2" id="KW-0805">Transcription regulation</keyword>
<evidence type="ECO:0000256" key="4">
    <source>
        <dbReference type="ARBA" id="ARBA00023163"/>
    </source>
</evidence>
<dbReference type="PRINTS" id="PR00455">
    <property type="entry name" value="HTHTETR"/>
</dbReference>
<keyword evidence="3 5" id="KW-0238">DNA-binding</keyword>
<keyword evidence="4" id="KW-0804">Transcription</keyword>
<dbReference type="RefSeq" id="WP_286328977.1">
    <property type="nucleotide sequence ID" value="NZ_AP027734.1"/>
</dbReference>
<organism evidence="8 9">
    <name type="scientific">Agromyces marinus</name>
    <dbReference type="NCBI Taxonomy" id="1389020"/>
    <lineage>
        <taxon>Bacteria</taxon>
        <taxon>Bacillati</taxon>
        <taxon>Actinomycetota</taxon>
        <taxon>Actinomycetes</taxon>
        <taxon>Micrococcales</taxon>
        <taxon>Microbacteriaceae</taxon>
        <taxon>Agromyces</taxon>
    </lineage>
</organism>
<accession>A0ABM8H2R3</accession>
<sequence length="262" mass="29142">MATRLDPAERREQIIAATMRLVARDGFARVTLRDVAAEVGVVHGLIRHYFSTREQLVAEAFEAAVIAEEEEDEELATSLDPIPALADWLTTTPRDHYLVWVDAWSEAPRNPDLHAALARHQRESYGRLAGIIRRLVAAGHATSADPDADARELTAVIDGIAVQHHALGLIDEAEADRMALGVAEARLRLAPERSPGSAPRRSRVAGPSPTEGVACRHDRDHRRSSRQAPPRGAHRMARHPRRPRRRALRPHDDPRRADDRRG</sequence>
<dbReference type="Gene3D" id="1.10.357.10">
    <property type="entry name" value="Tetracycline Repressor, domain 2"/>
    <property type="match status" value="1"/>
</dbReference>
<evidence type="ECO:0000256" key="3">
    <source>
        <dbReference type="ARBA" id="ARBA00023125"/>
    </source>
</evidence>
<evidence type="ECO:0000256" key="5">
    <source>
        <dbReference type="PROSITE-ProRule" id="PRU00335"/>
    </source>
</evidence>
<dbReference type="PANTHER" id="PTHR30055">
    <property type="entry name" value="HTH-TYPE TRANSCRIPTIONAL REGULATOR RUTR"/>
    <property type="match status" value="1"/>
</dbReference>
<dbReference type="InterPro" id="IPR036271">
    <property type="entry name" value="Tet_transcr_reg_TetR-rel_C_sf"/>
</dbReference>
<gene>
    <name evidence="8" type="ORF">GCM10025870_21480</name>
</gene>
<evidence type="ECO:0000256" key="1">
    <source>
        <dbReference type="ARBA" id="ARBA00022491"/>
    </source>
</evidence>
<keyword evidence="1" id="KW-0678">Repressor</keyword>
<keyword evidence="9" id="KW-1185">Reference proteome</keyword>
<feature type="region of interest" description="Disordered" evidence="6">
    <location>
        <begin position="191"/>
        <end position="262"/>
    </location>
</feature>
<feature type="compositionally biased region" description="Basic and acidic residues" evidence="6">
    <location>
        <begin position="249"/>
        <end position="262"/>
    </location>
</feature>
<dbReference type="InterPro" id="IPR050109">
    <property type="entry name" value="HTH-type_TetR-like_transc_reg"/>
</dbReference>
<reference evidence="9" key="1">
    <citation type="journal article" date="2019" name="Int. J. Syst. Evol. Microbiol.">
        <title>The Global Catalogue of Microorganisms (GCM) 10K type strain sequencing project: providing services to taxonomists for standard genome sequencing and annotation.</title>
        <authorList>
            <consortium name="The Broad Institute Genomics Platform"/>
            <consortium name="The Broad Institute Genome Sequencing Center for Infectious Disease"/>
            <person name="Wu L."/>
            <person name="Ma J."/>
        </authorList>
    </citation>
    <scope>NUCLEOTIDE SEQUENCE [LARGE SCALE GENOMIC DNA]</scope>
    <source>
        <strain evidence="9">NBRC 109019</strain>
    </source>
</reference>
<name>A0ABM8H2R3_9MICO</name>